<keyword evidence="3" id="KW-1185">Reference proteome</keyword>
<dbReference type="GO" id="GO:0032259">
    <property type="term" value="P:methylation"/>
    <property type="evidence" value="ECO:0007669"/>
    <property type="project" value="UniProtKB-KW"/>
</dbReference>
<gene>
    <name evidence="2" type="ORF">C2G38_2054627</name>
</gene>
<protein>
    <submittedName>
        <fullName evidence="2">S-adenosyl-L-methionine-dependent methyltransferase</fullName>
    </submittedName>
</protein>
<proteinExistence type="predicted"/>
<dbReference type="GO" id="GO:0008168">
    <property type="term" value="F:methyltransferase activity"/>
    <property type="evidence" value="ECO:0007669"/>
    <property type="project" value="UniProtKB-KW"/>
</dbReference>
<dbReference type="CDD" id="cd02440">
    <property type="entry name" value="AdoMet_MTases"/>
    <property type="match status" value="1"/>
</dbReference>
<dbReference type="InterPro" id="IPR029063">
    <property type="entry name" value="SAM-dependent_MTases_sf"/>
</dbReference>
<dbReference type="PANTHER" id="PTHR43591">
    <property type="entry name" value="METHYLTRANSFERASE"/>
    <property type="match status" value="1"/>
</dbReference>
<organism evidence="2 3">
    <name type="scientific">Gigaspora rosea</name>
    <dbReference type="NCBI Taxonomy" id="44941"/>
    <lineage>
        <taxon>Eukaryota</taxon>
        <taxon>Fungi</taxon>
        <taxon>Fungi incertae sedis</taxon>
        <taxon>Mucoromycota</taxon>
        <taxon>Glomeromycotina</taxon>
        <taxon>Glomeromycetes</taxon>
        <taxon>Diversisporales</taxon>
        <taxon>Gigasporaceae</taxon>
        <taxon>Gigaspora</taxon>
    </lineage>
</organism>
<dbReference type="OrthoDB" id="9984419at2759"/>
<evidence type="ECO:0000259" key="1">
    <source>
        <dbReference type="Pfam" id="PF13649"/>
    </source>
</evidence>
<evidence type="ECO:0000313" key="3">
    <source>
        <dbReference type="Proteomes" id="UP000266673"/>
    </source>
</evidence>
<comment type="caution">
    <text evidence="2">The sequence shown here is derived from an EMBL/GenBank/DDBJ whole genome shotgun (WGS) entry which is preliminary data.</text>
</comment>
<keyword evidence="2" id="KW-0808">Transferase</keyword>
<reference evidence="2 3" key="1">
    <citation type="submission" date="2018-06" db="EMBL/GenBank/DDBJ databases">
        <title>Comparative genomics reveals the genomic features of Rhizophagus irregularis, R. cerebriforme, R. diaphanum and Gigaspora rosea, and their symbiotic lifestyle signature.</title>
        <authorList>
            <person name="Morin E."/>
            <person name="San Clemente H."/>
            <person name="Chen E.C.H."/>
            <person name="De La Providencia I."/>
            <person name="Hainaut M."/>
            <person name="Kuo A."/>
            <person name="Kohler A."/>
            <person name="Murat C."/>
            <person name="Tang N."/>
            <person name="Roy S."/>
            <person name="Loubradou J."/>
            <person name="Henrissat B."/>
            <person name="Grigoriev I.V."/>
            <person name="Corradi N."/>
            <person name="Roux C."/>
            <person name="Martin F.M."/>
        </authorList>
    </citation>
    <scope>NUCLEOTIDE SEQUENCE [LARGE SCALE GENOMIC DNA]</scope>
    <source>
        <strain evidence="2 3">DAOM 194757</strain>
    </source>
</reference>
<dbReference type="Proteomes" id="UP000266673">
    <property type="component" value="Unassembled WGS sequence"/>
</dbReference>
<dbReference type="Pfam" id="PF13649">
    <property type="entry name" value="Methyltransf_25"/>
    <property type="match status" value="1"/>
</dbReference>
<dbReference type="STRING" id="44941.A0A397W5X1"/>
<feature type="domain" description="Methyltransferase" evidence="1">
    <location>
        <begin position="25"/>
        <end position="118"/>
    </location>
</feature>
<dbReference type="InterPro" id="IPR041698">
    <property type="entry name" value="Methyltransf_25"/>
</dbReference>
<dbReference type="Gene3D" id="3.40.50.150">
    <property type="entry name" value="Vaccinia Virus protein VP39"/>
    <property type="match status" value="1"/>
</dbReference>
<dbReference type="AlphaFoldDB" id="A0A397W5X1"/>
<keyword evidence="2" id="KW-0489">Methyltransferase</keyword>
<name>A0A397W5X1_9GLOM</name>
<sequence>MIRAIWGSNYSAPVADVLKKEGSCVLDIRCGPGTWTLEMSDEFPGSYFTGVDTVKMYPTEIKPRNVKFTYCANWLENLDFPDDYFDYVYVNFLSFGLTKNDWENKLIPEIIRVLKPGGYIEISPCDLKWYNEGPIAKHWSTTVHKELKARNIEPALSSQIVEILEQTGSFSQVYTDERDHPVGSWGGEVGKTSLGCLKYYFDGLKHVLENSIICDNGKTFEIMRNDLIDEIEEQNMYSKFIRYWAMKI</sequence>
<evidence type="ECO:0000313" key="2">
    <source>
        <dbReference type="EMBL" id="RIB30125.1"/>
    </source>
</evidence>
<dbReference type="PANTHER" id="PTHR43591:SF24">
    <property type="entry name" value="2-METHOXY-6-POLYPRENYL-1,4-BENZOQUINOL METHYLASE, MITOCHONDRIAL"/>
    <property type="match status" value="1"/>
</dbReference>
<dbReference type="SUPFAM" id="SSF53335">
    <property type="entry name" value="S-adenosyl-L-methionine-dependent methyltransferases"/>
    <property type="match status" value="1"/>
</dbReference>
<accession>A0A397W5X1</accession>
<dbReference type="EMBL" id="QKWP01000020">
    <property type="protein sequence ID" value="RIB30125.1"/>
    <property type="molecule type" value="Genomic_DNA"/>
</dbReference>